<dbReference type="AlphaFoldDB" id="A0AB37LRN2"/>
<evidence type="ECO:0000313" key="1">
    <source>
        <dbReference type="EMBL" id="RGN50542.1"/>
    </source>
</evidence>
<name>A0AB37LRN2_9BACT</name>
<reference evidence="1 2" key="1">
    <citation type="submission" date="2018-08" db="EMBL/GenBank/DDBJ databases">
        <title>A genome reference for cultivated species of the human gut microbiota.</title>
        <authorList>
            <person name="Zou Y."/>
            <person name="Xue W."/>
            <person name="Luo G."/>
        </authorList>
    </citation>
    <scope>NUCLEOTIDE SEQUENCE [LARGE SCALE GENOMIC DNA]</scope>
    <source>
        <strain evidence="1 2">OM05-11AA</strain>
    </source>
</reference>
<comment type="caution">
    <text evidence="1">The sequence shown here is derived from an EMBL/GenBank/DDBJ whole genome shotgun (WGS) entry which is preliminary data.</text>
</comment>
<organism evidence="1 2">
    <name type="scientific">Parabacteroides merdae</name>
    <dbReference type="NCBI Taxonomy" id="46503"/>
    <lineage>
        <taxon>Bacteria</taxon>
        <taxon>Pseudomonadati</taxon>
        <taxon>Bacteroidota</taxon>
        <taxon>Bacteroidia</taxon>
        <taxon>Bacteroidales</taxon>
        <taxon>Tannerellaceae</taxon>
        <taxon>Parabacteroides</taxon>
    </lineage>
</organism>
<dbReference type="EMBL" id="QSUP01000015">
    <property type="protein sequence ID" value="RGN50542.1"/>
    <property type="molecule type" value="Genomic_DNA"/>
</dbReference>
<gene>
    <name evidence="1" type="ORF">DXB61_12510</name>
</gene>
<proteinExistence type="predicted"/>
<dbReference type="Proteomes" id="UP000261088">
    <property type="component" value="Unassembled WGS sequence"/>
</dbReference>
<accession>A0AB37LRN2</accession>
<sequence length="87" mass="9625">MFQGSPRNCTIVLTRSSIFSSGVAPIHSDNRYPADTGISYLFLPVSAPIFADLPETVFLPVAGPYLRTVIDNEKKSFIYTIHYATNI</sequence>
<evidence type="ECO:0000313" key="2">
    <source>
        <dbReference type="Proteomes" id="UP000261088"/>
    </source>
</evidence>
<protein>
    <submittedName>
        <fullName evidence="1">Uncharacterized protein</fullName>
    </submittedName>
</protein>
<dbReference type="RefSeq" id="WP_122122323.1">
    <property type="nucleotide sequence ID" value="NZ_JBCHGO010000002.1"/>
</dbReference>